<protein>
    <submittedName>
        <fullName evidence="10">60Kd inner membrane protein-domain-containing protein</fullName>
    </submittedName>
</protein>
<dbReference type="InterPro" id="IPR028055">
    <property type="entry name" value="YidC/Oxa/ALB_C"/>
</dbReference>
<evidence type="ECO:0000313" key="11">
    <source>
        <dbReference type="Proteomes" id="UP001221757"/>
    </source>
</evidence>
<dbReference type="Pfam" id="PF02096">
    <property type="entry name" value="60KD_IMP"/>
    <property type="match status" value="1"/>
</dbReference>
<organism evidence="10 11">
    <name type="scientific">Mycena rosella</name>
    <name type="common">Pink bonnet</name>
    <name type="synonym">Agaricus rosellus</name>
    <dbReference type="NCBI Taxonomy" id="1033263"/>
    <lineage>
        <taxon>Eukaryota</taxon>
        <taxon>Fungi</taxon>
        <taxon>Dikarya</taxon>
        <taxon>Basidiomycota</taxon>
        <taxon>Agaricomycotina</taxon>
        <taxon>Agaricomycetes</taxon>
        <taxon>Agaricomycetidae</taxon>
        <taxon>Agaricales</taxon>
        <taxon>Marasmiineae</taxon>
        <taxon>Mycenaceae</taxon>
        <taxon>Mycena</taxon>
    </lineage>
</organism>
<evidence type="ECO:0000259" key="9">
    <source>
        <dbReference type="Pfam" id="PF02096"/>
    </source>
</evidence>
<sequence>MLAARSGLSPRRIPSCIHARRPSNKRFFIQTLSDGFLDLAIALPFPPSAPAYSATIILVTVATRLVLFPVALWGKKRVQRLEEVVLPELERLKPIISKEVLEDMKRTGVSKQNLVPAALQQIHLARMKERVSSEQKRLIAEHNCHIIPSMVASPAIQLPVFITMTMMFTRLAQDPTPFDSEAFLTLTTLNHPDPTWILPTILGMVTMANVDSNNWLLSAVQKDRLRKMEERREQQLKTTGKSGFQVSQIIQGALHPLAVLRILWAGFCPGSVVLYWTTSAICGLIQTWVLDYRPGGKSTPLQVSAAAPASTIPEPAPANVKPVTPQVHAKPATPPVKAKSAKKQQGKQRYLSW</sequence>
<comment type="similarity">
    <text evidence="2 6">Belongs to the OXA1/ALB3/YidC family.</text>
</comment>
<comment type="caution">
    <text evidence="10">The sequence shown here is derived from an EMBL/GenBank/DDBJ whole genome shotgun (WGS) entry which is preliminary data.</text>
</comment>
<dbReference type="PANTHER" id="PTHR12428">
    <property type="entry name" value="OXA1"/>
    <property type="match status" value="1"/>
</dbReference>
<gene>
    <name evidence="10" type="ORF">B0H17DRAFT_951480</name>
</gene>
<keyword evidence="11" id="KW-1185">Reference proteome</keyword>
<evidence type="ECO:0000256" key="6">
    <source>
        <dbReference type="RuleBase" id="RU003945"/>
    </source>
</evidence>
<dbReference type="EMBL" id="JARKIE010000216">
    <property type="protein sequence ID" value="KAJ7665524.1"/>
    <property type="molecule type" value="Genomic_DNA"/>
</dbReference>
<dbReference type="InterPro" id="IPR001708">
    <property type="entry name" value="YidC/ALB3/OXA1/COX18"/>
</dbReference>
<evidence type="ECO:0000256" key="7">
    <source>
        <dbReference type="SAM" id="MobiDB-lite"/>
    </source>
</evidence>
<dbReference type="GO" id="GO:0005743">
    <property type="term" value="C:mitochondrial inner membrane"/>
    <property type="evidence" value="ECO:0007669"/>
    <property type="project" value="TreeGrafter"/>
</dbReference>
<feature type="region of interest" description="Disordered" evidence="7">
    <location>
        <begin position="306"/>
        <end position="353"/>
    </location>
</feature>
<name>A0AAD7CVS7_MYCRO</name>
<feature type="transmembrane region" description="Helical" evidence="8">
    <location>
        <begin position="51"/>
        <end position="73"/>
    </location>
</feature>
<dbReference type="Proteomes" id="UP001221757">
    <property type="component" value="Unassembled WGS sequence"/>
</dbReference>
<reference evidence="10" key="1">
    <citation type="submission" date="2023-03" db="EMBL/GenBank/DDBJ databases">
        <title>Massive genome expansion in bonnet fungi (Mycena s.s.) driven by repeated elements and novel gene families across ecological guilds.</title>
        <authorList>
            <consortium name="Lawrence Berkeley National Laboratory"/>
            <person name="Harder C.B."/>
            <person name="Miyauchi S."/>
            <person name="Viragh M."/>
            <person name="Kuo A."/>
            <person name="Thoen E."/>
            <person name="Andreopoulos B."/>
            <person name="Lu D."/>
            <person name="Skrede I."/>
            <person name="Drula E."/>
            <person name="Henrissat B."/>
            <person name="Morin E."/>
            <person name="Kohler A."/>
            <person name="Barry K."/>
            <person name="LaButti K."/>
            <person name="Morin E."/>
            <person name="Salamov A."/>
            <person name="Lipzen A."/>
            <person name="Mereny Z."/>
            <person name="Hegedus B."/>
            <person name="Baldrian P."/>
            <person name="Stursova M."/>
            <person name="Weitz H."/>
            <person name="Taylor A."/>
            <person name="Grigoriev I.V."/>
            <person name="Nagy L.G."/>
            <person name="Martin F."/>
            <person name="Kauserud H."/>
        </authorList>
    </citation>
    <scope>NUCLEOTIDE SEQUENCE</scope>
    <source>
        <strain evidence="10">CBHHK067</strain>
    </source>
</reference>
<evidence type="ECO:0000256" key="8">
    <source>
        <dbReference type="SAM" id="Phobius"/>
    </source>
</evidence>
<evidence type="ECO:0000313" key="10">
    <source>
        <dbReference type="EMBL" id="KAJ7665524.1"/>
    </source>
</evidence>
<evidence type="ECO:0000256" key="5">
    <source>
        <dbReference type="ARBA" id="ARBA00023136"/>
    </source>
</evidence>
<feature type="domain" description="Membrane insertase YidC/Oxa/ALB C-terminal" evidence="9">
    <location>
        <begin position="52"/>
        <end position="290"/>
    </location>
</feature>
<keyword evidence="4 8" id="KW-1133">Transmembrane helix</keyword>
<evidence type="ECO:0000256" key="2">
    <source>
        <dbReference type="ARBA" id="ARBA00009877"/>
    </source>
</evidence>
<evidence type="ECO:0000256" key="3">
    <source>
        <dbReference type="ARBA" id="ARBA00022692"/>
    </source>
</evidence>
<accession>A0AAD7CVS7</accession>
<keyword evidence="3 6" id="KW-0812">Transmembrane</keyword>
<comment type="subcellular location">
    <subcellularLocation>
        <location evidence="1 6">Membrane</location>
        <topology evidence="1 6">Multi-pass membrane protein</topology>
    </subcellularLocation>
</comment>
<keyword evidence="5 8" id="KW-0472">Membrane</keyword>
<evidence type="ECO:0000256" key="1">
    <source>
        <dbReference type="ARBA" id="ARBA00004141"/>
    </source>
</evidence>
<dbReference type="GO" id="GO:0033617">
    <property type="term" value="P:mitochondrial respiratory chain complex IV assembly"/>
    <property type="evidence" value="ECO:0007669"/>
    <property type="project" value="TreeGrafter"/>
</dbReference>
<dbReference type="PANTHER" id="PTHR12428:SF65">
    <property type="entry name" value="CYTOCHROME C OXIDASE ASSEMBLY PROTEIN COX18, MITOCHONDRIAL"/>
    <property type="match status" value="1"/>
</dbReference>
<dbReference type="GO" id="GO:0032979">
    <property type="term" value="P:protein insertion into mitochondrial inner membrane from matrix"/>
    <property type="evidence" value="ECO:0007669"/>
    <property type="project" value="TreeGrafter"/>
</dbReference>
<proteinExistence type="inferred from homology"/>
<evidence type="ECO:0000256" key="4">
    <source>
        <dbReference type="ARBA" id="ARBA00022989"/>
    </source>
</evidence>
<dbReference type="GO" id="GO:0032977">
    <property type="term" value="F:membrane insertase activity"/>
    <property type="evidence" value="ECO:0007669"/>
    <property type="project" value="InterPro"/>
</dbReference>
<dbReference type="AlphaFoldDB" id="A0AAD7CVS7"/>